<reference evidence="2" key="1">
    <citation type="submission" date="2022-10" db="EMBL/GenBank/DDBJ databases">
        <authorList>
            <person name="Botero Cardona J."/>
        </authorList>
    </citation>
    <scope>NUCLEOTIDE SEQUENCE</scope>
    <source>
        <strain evidence="2">R-83534</strain>
    </source>
</reference>
<evidence type="ECO:0000256" key="1">
    <source>
        <dbReference type="SAM" id="Phobius"/>
    </source>
</evidence>
<proteinExistence type="predicted"/>
<evidence type="ECO:0000313" key="3">
    <source>
        <dbReference type="Proteomes" id="UP001154272"/>
    </source>
</evidence>
<keyword evidence="3" id="KW-1185">Reference proteome</keyword>
<dbReference type="Proteomes" id="UP001154272">
    <property type="component" value="Unassembled WGS sequence"/>
</dbReference>
<organism evidence="2 3">
    <name type="scientific">Commensalibacter papalotli</name>
    <name type="common">ex Botero et al. 2024</name>
    <dbReference type="NCBI Taxonomy" id="2972766"/>
    <lineage>
        <taxon>Bacteria</taxon>
        <taxon>Pseudomonadati</taxon>
        <taxon>Pseudomonadota</taxon>
        <taxon>Alphaproteobacteria</taxon>
        <taxon>Acetobacterales</taxon>
        <taxon>Acetobacteraceae</taxon>
    </lineage>
</organism>
<comment type="caution">
    <text evidence="2">The sequence shown here is derived from an EMBL/GenBank/DDBJ whole genome shotgun (WGS) entry which is preliminary data.</text>
</comment>
<name>A0ABN8W8P2_9PROT</name>
<gene>
    <name evidence="2" type="ORF">R83534S58_LOCUS28</name>
</gene>
<evidence type="ECO:0000313" key="2">
    <source>
        <dbReference type="EMBL" id="CAI3922657.1"/>
    </source>
</evidence>
<dbReference type="EMBL" id="CAMXCH010000001">
    <property type="protein sequence ID" value="CAI3922657.1"/>
    <property type="molecule type" value="Genomic_DNA"/>
</dbReference>
<sequence length="79" mass="9313">MINIITNSIYNHKYDMPIKTRILLLSGVIRMLGLAEFSNKSKNAVPVINKYQVIYLFYLKIYLLLCSIIMIKIFIYHDN</sequence>
<keyword evidence="1" id="KW-0812">Transmembrane</keyword>
<protein>
    <submittedName>
        <fullName evidence="2">Uncharacterized protein</fullName>
    </submittedName>
</protein>
<accession>A0ABN8W8P2</accession>
<keyword evidence="1" id="KW-0472">Membrane</keyword>
<feature type="transmembrane region" description="Helical" evidence="1">
    <location>
        <begin position="53"/>
        <end position="75"/>
    </location>
</feature>
<feature type="transmembrane region" description="Helical" evidence="1">
    <location>
        <begin position="21"/>
        <end position="38"/>
    </location>
</feature>
<keyword evidence="1" id="KW-1133">Transmembrane helix</keyword>